<comment type="caution">
    <text evidence="5">The sequence shown here is derived from an EMBL/GenBank/DDBJ whole genome shotgun (WGS) entry which is preliminary data.</text>
</comment>
<reference evidence="5" key="1">
    <citation type="submission" date="2022-11" db="EMBL/GenBank/DDBJ databases">
        <title>Chitin-degrading and fungicidal potential of chitinolytic bacterial strains from marine environment of the Pacific Ocean regions.</title>
        <authorList>
            <person name="Pentekhina I."/>
            <person name="Nedashkovskaya O."/>
            <person name="Seitkalieva A."/>
            <person name="Podvolotskaya A."/>
            <person name="Tekutyeva L."/>
            <person name="Balabanova L."/>
        </authorList>
    </citation>
    <scope>NUCLEOTIDE SEQUENCE</scope>
    <source>
        <strain evidence="5">KMM 6838</strain>
    </source>
</reference>
<evidence type="ECO:0000313" key="6">
    <source>
        <dbReference type="Proteomes" id="UP001209730"/>
    </source>
</evidence>
<feature type="domain" description="LamG-like jellyroll fold" evidence="4">
    <location>
        <begin position="97"/>
        <end position="243"/>
    </location>
</feature>
<dbReference type="RefSeq" id="WP_266066741.1">
    <property type="nucleotide sequence ID" value="NZ_JAPHQB010000054.1"/>
</dbReference>
<evidence type="ECO:0000259" key="4">
    <source>
        <dbReference type="SMART" id="SM00560"/>
    </source>
</evidence>
<dbReference type="Gene3D" id="2.60.120.200">
    <property type="match status" value="1"/>
</dbReference>
<dbReference type="EMBL" id="JAPHQB010000054">
    <property type="protein sequence ID" value="MCX2803342.1"/>
    <property type="molecule type" value="Genomic_DNA"/>
</dbReference>
<evidence type="ECO:0000313" key="5">
    <source>
        <dbReference type="EMBL" id="MCX2803342.1"/>
    </source>
</evidence>
<dbReference type="InterPro" id="IPR006558">
    <property type="entry name" value="LamG-like"/>
</dbReference>
<keyword evidence="1" id="KW-0732">Signal</keyword>
<keyword evidence="2" id="KW-1015">Disulfide bond</keyword>
<evidence type="ECO:0000256" key="1">
    <source>
        <dbReference type="ARBA" id="ARBA00022729"/>
    </source>
</evidence>
<dbReference type="InterPro" id="IPR013320">
    <property type="entry name" value="ConA-like_dom_sf"/>
</dbReference>
<evidence type="ECO:0000256" key="2">
    <source>
        <dbReference type="ARBA" id="ARBA00023157"/>
    </source>
</evidence>
<dbReference type="AlphaFoldDB" id="A0AB35I3R8"/>
<gene>
    <name evidence="5" type="ORF">OQJ68_16300</name>
</gene>
<dbReference type="SUPFAM" id="SSF49899">
    <property type="entry name" value="Concanavalin A-like lectins/glucanases"/>
    <property type="match status" value="1"/>
</dbReference>
<name>A0AB35I3R8_MICTH</name>
<dbReference type="SMART" id="SM00560">
    <property type="entry name" value="LamGL"/>
    <property type="match status" value="1"/>
</dbReference>
<feature type="non-terminal residue" evidence="5">
    <location>
        <position position="662"/>
    </location>
</feature>
<dbReference type="Pfam" id="PF13385">
    <property type="entry name" value="Laminin_G_3"/>
    <property type="match status" value="1"/>
</dbReference>
<protein>
    <submittedName>
        <fullName evidence="5">LamG domain-containing protein</fullName>
    </submittedName>
</protein>
<organism evidence="5 6">
    <name type="scientific">Microbulbifer thermotolerans</name>
    <dbReference type="NCBI Taxonomy" id="252514"/>
    <lineage>
        <taxon>Bacteria</taxon>
        <taxon>Pseudomonadati</taxon>
        <taxon>Pseudomonadota</taxon>
        <taxon>Gammaproteobacteria</taxon>
        <taxon>Cellvibrionales</taxon>
        <taxon>Microbulbiferaceae</taxon>
        <taxon>Microbulbifer</taxon>
    </lineage>
</organism>
<evidence type="ECO:0000256" key="3">
    <source>
        <dbReference type="SAM" id="MobiDB-lite"/>
    </source>
</evidence>
<feature type="region of interest" description="Disordered" evidence="3">
    <location>
        <begin position="331"/>
        <end position="352"/>
    </location>
</feature>
<dbReference type="PANTHER" id="PTHR31513">
    <property type="entry name" value="EPHRIN TYPE-B RECEPTOR"/>
    <property type="match status" value="1"/>
</dbReference>
<dbReference type="Proteomes" id="UP001209730">
    <property type="component" value="Unassembled WGS sequence"/>
</dbReference>
<sequence length="662" mass="70172">MRHLLFVFFSVVFLFSEKLYSAEYKDVVLSDGAIAYWDMEEINNGVISDQSGNGYDLVSISNPLLIDTGLNIGKAVSLDGVSQYLSSVDTNFPELQTQFTIEVWAKFESLSGWRTLIGRNAIESGQGVFFFQKAAYNQNHDIGHKTAGHVAFGFDSDGTTVSVEDLTPVSAGQWNYFAVTYDGKYLSFYKNGKLTQSEAFSGGFRKSDGPLIVGGASLQGTVIDYVEGQIADVAFYNSALSSDKLRSHYVTGANLVDVDEVVIASDFYVSSEDNIIDGKKIIVDGATLTIDGSHKFNSITLQNGAVLTHSLSSNLLELVVADSVNIDSSSKIDLSGKGSGSQGAENPCSGGSYGGIGGGVPGTGTTNVPFGDYQQPFELGLGGYACEDSLENSQGGGAIKLVVNNRLEIYGKILANGSFSDYVGGGSGGSIWIEAKELIGGSDTWIEASGGLGYNAASGGGGRIAIYYDSLTGFDPADRVFARAGYNYYGATAYGGPGTVYLYDRSVQSNNAKLQIINHNVSTLYAPYRFSGEIDASIFIRNARAIIEDETYINAAISGSGYNSAYVSAEGAFFVANNNLVVDGYTLELSQDYSFDSITVKNSGKITTPVASDTFTSGITLSATDFYISSNSYIDVSAKGHLPEEGEHWKSGGSYGGPGGAD</sequence>
<dbReference type="PANTHER" id="PTHR31513:SF2">
    <property type="entry name" value="MRAZ"/>
    <property type="match status" value="1"/>
</dbReference>
<accession>A0AB35I3R8</accession>
<proteinExistence type="predicted"/>